<dbReference type="SUPFAM" id="SSF48239">
    <property type="entry name" value="Terpenoid cyclases/Protein prenyltransferases"/>
    <property type="match status" value="1"/>
</dbReference>
<organism evidence="2">
    <name type="scientific">Poeciliopsis prolifica</name>
    <name type="common">blackstripe livebearer</name>
    <dbReference type="NCBI Taxonomy" id="188132"/>
    <lineage>
        <taxon>Eukaryota</taxon>
        <taxon>Metazoa</taxon>
        <taxon>Chordata</taxon>
        <taxon>Craniata</taxon>
        <taxon>Vertebrata</taxon>
        <taxon>Euteleostomi</taxon>
        <taxon>Actinopterygii</taxon>
        <taxon>Neopterygii</taxon>
        <taxon>Teleostei</taxon>
        <taxon>Neoteleostei</taxon>
        <taxon>Acanthomorphata</taxon>
        <taxon>Ovalentaria</taxon>
        <taxon>Atherinomorphae</taxon>
        <taxon>Cyprinodontiformes</taxon>
        <taxon>Poeciliidae</taxon>
        <taxon>Poeciliinae</taxon>
        <taxon>Poeciliopsis</taxon>
    </lineage>
</organism>
<dbReference type="AlphaFoldDB" id="A0A0S7F3I9"/>
<dbReference type="InterPro" id="IPR008930">
    <property type="entry name" value="Terpenoid_cyclase/PrenylTrfase"/>
</dbReference>
<dbReference type="InterPro" id="IPR036595">
    <property type="entry name" value="A-macroglobulin_rcpt-bd_sf"/>
</dbReference>
<dbReference type="SUPFAM" id="SSF49410">
    <property type="entry name" value="Alpha-macroglobulin receptor domain"/>
    <property type="match status" value="1"/>
</dbReference>
<accession>A0A0S7F3I9</accession>
<dbReference type="GO" id="GO:0005615">
    <property type="term" value="C:extracellular space"/>
    <property type="evidence" value="ECO:0007669"/>
    <property type="project" value="InterPro"/>
</dbReference>
<evidence type="ECO:0000313" key="2">
    <source>
        <dbReference type="EMBL" id="JAO08378.1"/>
    </source>
</evidence>
<dbReference type="Gene3D" id="2.60.40.690">
    <property type="entry name" value="Alpha-macroglobulin, receptor-binding domain"/>
    <property type="match status" value="1"/>
</dbReference>
<reference evidence="2" key="1">
    <citation type="submission" date="2014-12" db="EMBL/GenBank/DDBJ databases">
        <title>Parallel Evolution in Life History Adaptation Evident in the Tissue-Specific Poeciliopsis prolifica transcriptome.</title>
        <authorList>
            <person name="Jue N.K."/>
            <person name="Foley R.J."/>
            <person name="Obergfell C."/>
            <person name="Reznick D.N."/>
            <person name="O'Neill R.J."/>
            <person name="O'Neill M.J."/>
        </authorList>
    </citation>
    <scope>NUCLEOTIDE SEQUENCE</scope>
</reference>
<dbReference type="Gene3D" id="2.60.120.1540">
    <property type="match status" value="1"/>
</dbReference>
<dbReference type="PANTHER" id="PTHR11412">
    <property type="entry name" value="MACROGLOBULIN / COMPLEMENT"/>
    <property type="match status" value="1"/>
</dbReference>
<dbReference type="Gene3D" id="1.50.10.20">
    <property type="match status" value="1"/>
</dbReference>
<protein>
    <submittedName>
        <fullName evidence="2">CO3</fullName>
    </submittedName>
</protein>
<dbReference type="Pfam" id="PF07678">
    <property type="entry name" value="TED_complement"/>
    <property type="match status" value="1"/>
</dbReference>
<name>A0A0S7F3I9_9TELE</name>
<evidence type="ECO:0000259" key="1">
    <source>
        <dbReference type="Pfam" id="PF07678"/>
    </source>
</evidence>
<dbReference type="EMBL" id="GBYX01473280">
    <property type="protein sequence ID" value="JAO08378.1"/>
    <property type="molecule type" value="Transcribed_RNA"/>
</dbReference>
<gene>
    <name evidence="2" type="primary">CO3</name>
</gene>
<dbReference type="InterPro" id="IPR011626">
    <property type="entry name" value="Alpha-macroglobulin_TED"/>
</dbReference>
<sequence>MYFTDRTHWPVLKGKDATLEATAYALLALVKDQAFDEAKPIVRWLSQQQRYGGNYGSTQATIMVYQAVAEYASTVNEPPFDLKVDISVKGRSLMNKISFNNRNHYTTRTSKFDGINKDVTVTATGTGEAMFNMISFYYAIPTEKESDCEMFDLKLELIEVSSEENKRVYKLKIEVKYKNTERDASMSILDIGLPTGYKFNKNDLDAVRVAHKHGS</sequence>
<proteinExistence type="predicted"/>
<feature type="domain" description="Alpha-macroglobulin-like TED" evidence="1">
    <location>
        <begin position="12"/>
        <end position="71"/>
    </location>
</feature>
<dbReference type="PANTHER" id="PTHR11412:SF81">
    <property type="entry name" value="COMPLEMENT C3"/>
    <property type="match status" value="1"/>
</dbReference>
<dbReference type="InterPro" id="IPR050473">
    <property type="entry name" value="A2M/Complement_sys"/>
</dbReference>